<dbReference type="SUPFAM" id="SSF53335">
    <property type="entry name" value="S-adenosyl-L-methionine-dependent methyltransferases"/>
    <property type="match status" value="1"/>
</dbReference>
<sequence length="55" mass="6163">MVALKMGAKKVIFCDINKHAIENLIYNLRLNFGDGIFNSVEIFNAIGLSQIHLNT</sequence>
<evidence type="ECO:0000313" key="1">
    <source>
        <dbReference type="EMBL" id="EHP83784.1"/>
    </source>
</evidence>
<gene>
    <name evidence="1" type="ORF">MetfoDRAFT_1869</name>
</gene>
<dbReference type="Proteomes" id="UP000003706">
    <property type="component" value="Unassembled WGS sequence"/>
</dbReference>
<evidence type="ECO:0000313" key="2">
    <source>
        <dbReference type="Proteomes" id="UP000003706"/>
    </source>
</evidence>
<dbReference type="EMBL" id="AGJL01000073">
    <property type="protein sequence ID" value="EHP83784.1"/>
    <property type="molecule type" value="Genomic_DNA"/>
</dbReference>
<proteinExistence type="predicted"/>
<dbReference type="Gene3D" id="3.40.50.150">
    <property type="entry name" value="Vaccinia Virus protein VP39"/>
    <property type="match status" value="1"/>
</dbReference>
<keyword evidence="1" id="KW-0489">Methyltransferase</keyword>
<reference evidence="1 2" key="1">
    <citation type="submission" date="2011-09" db="EMBL/GenBank/DDBJ databases">
        <title>The draft genome of Methanotorris formicicus Mc-S-70.</title>
        <authorList>
            <consortium name="US DOE Joint Genome Institute (JGI-PGF)"/>
            <person name="Lucas S."/>
            <person name="Han J."/>
            <person name="Lapidus A."/>
            <person name="Cheng J.-F."/>
            <person name="Goodwin L."/>
            <person name="Pitluck S."/>
            <person name="Peters L."/>
            <person name="Land M.L."/>
            <person name="Hauser L."/>
            <person name="Sieprawska-Lupa M."/>
            <person name="Takai K."/>
            <person name="Miyazaki J."/>
            <person name="Whitman W."/>
            <person name="Woyke T.J."/>
        </authorList>
    </citation>
    <scope>NUCLEOTIDE SEQUENCE [LARGE SCALE GENOMIC DNA]</scope>
    <source>
        <strain evidence="1 2">Mc-S-70</strain>
    </source>
</reference>
<dbReference type="RefSeq" id="WP_007045289.1">
    <property type="nucleotide sequence ID" value="NZ_AGJL01000073.1"/>
</dbReference>
<dbReference type="AlphaFoldDB" id="H1L1E5"/>
<dbReference type="GO" id="GO:0008168">
    <property type="term" value="F:methyltransferase activity"/>
    <property type="evidence" value="ECO:0007669"/>
    <property type="project" value="UniProtKB-KW"/>
</dbReference>
<accession>H1L1E5</accession>
<protein>
    <submittedName>
        <fullName evidence="1">RNA methyltransferase related protein</fullName>
    </submittedName>
</protein>
<name>H1L1E5_9EURY</name>
<organism evidence="1 2">
    <name type="scientific">Methanotorris formicicus Mc-S-70</name>
    <dbReference type="NCBI Taxonomy" id="647171"/>
    <lineage>
        <taxon>Archaea</taxon>
        <taxon>Methanobacteriati</taxon>
        <taxon>Methanobacteriota</taxon>
        <taxon>Methanomada group</taxon>
        <taxon>Methanococci</taxon>
        <taxon>Methanococcales</taxon>
        <taxon>Methanocaldococcaceae</taxon>
        <taxon>Methanotorris</taxon>
    </lineage>
</organism>
<comment type="caution">
    <text evidence="1">The sequence shown here is derived from an EMBL/GenBank/DDBJ whole genome shotgun (WGS) entry which is preliminary data.</text>
</comment>
<keyword evidence="2" id="KW-1185">Reference proteome</keyword>
<dbReference type="InterPro" id="IPR029063">
    <property type="entry name" value="SAM-dependent_MTases_sf"/>
</dbReference>
<dbReference type="STRING" id="647171.MetfoDRAFT_1869"/>
<dbReference type="GO" id="GO:0032259">
    <property type="term" value="P:methylation"/>
    <property type="evidence" value="ECO:0007669"/>
    <property type="project" value="UniProtKB-KW"/>
</dbReference>
<keyword evidence="1" id="KW-0808">Transferase</keyword>